<evidence type="ECO:0000313" key="1">
    <source>
        <dbReference type="EMBL" id="EHC94724.1"/>
    </source>
</evidence>
<evidence type="ECO:0000313" key="2">
    <source>
        <dbReference type="Proteomes" id="UP000005065"/>
    </source>
</evidence>
<name>G5QUP4_SALSE</name>
<proteinExistence type="predicted"/>
<dbReference type="Proteomes" id="UP000005065">
    <property type="component" value="Unassembled WGS sequence"/>
</dbReference>
<dbReference type="EMBL" id="AFCU01000102">
    <property type="protein sequence ID" value="EHC94724.1"/>
    <property type="molecule type" value="Genomic_DNA"/>
</dbReference>
<organism evidence="1 2">
    <name type="scientific">Salmonella enterica subsp. enterica serovar Senftenberg str. A4-543</name>
    <dbReference type="NCBI Taxonomy" id="913082"/>
    <lineage>
        <taxon>Bacteria</taxon>
        <taxon>Pseudomonadati</taxon>
        <taxon>Pseudomonadota</taxon>
        <taxon>Gammaproteobacteria</taxon>
        <taxon>Enterobacterales</taxon>
        <taxon>Enterobacteriaceae</taxon>
        <taxon>Salmonella</taxon>
    </lineage>
</organism>
<reference evidence="1 2" key="1">
    <citation type="journal article" date="2011" name="BMC Genomics">
        <title>Genome sequencing reveals diversification of virulence factor content and possible host adaptation in distinct subpopulations of Salmonella enterica.</title>
        <authorList>
            <person name="den Bakker H.C."/>
            <person name="Moreno Switt A.I."/>
            <person name="Govoni G."/>
            <person name="Cummings C.A."/>
            <person name="Ranieri M.L."/>
            <person name="Degoricija L."/>
            <person name="Hoelzer K."/>
            <person name="Rodriguez-Rivera L.D."/>
            <person name="Brown S."/>
            <person name="Bolchacova E."/>
            <person name="Furtado M.R."/>
            <person name="Wiedmann M."/>
        </authorList>
    </citation>
    <scope>NUCLEOTIDE SEQUENCE [LARGE SCALE GENOMIC DNA]</scope>
    <source>
        <strain evidence="1 2">A4-543</strain>
    </source>
</reference>
<protein>
    <submittedName>
        <fullName evidence="1">Uncharacterized protein</fullName>
    </submittedName>
</protein>
<sequence>MAPSMQFFDGHVHALFFIGVDDGLLQFICIRYVPAEA</sequence>
<dbReference type="BioCyc" id="SENT913082:G120J-2740-MONOMER"/>
<dbReference type="PATRIC" id="fig|913082.3.peg.254"/>
<dbReference type="AlphaFoldDB" id="G5QUP4"/>
<comment type="caution">
    <text evidence="1">The sequence shown here is derived from an EMBL/GenBank/DDBJ whole genome shotgun (WGS) entry which is preliminary data.</text>
</comment>
<gene>
    <name evidence="1" type="ORF">LTSESEN_0320</name>
</gene>
<accession>G5QUP4</accession>